<protein>
    <submittedName>
        <fullName evidence="2">Nucleotidyltransferase</fullName>
    </submittedName>
</protein>
<evidence type="ECO:0000313" key="3">
    <source>
        <dbReference type="Proteomes" id="UP000230821"/>
    </source>
</evidence>
<dbReference type="SUPFAM" id="SSF53448">
    <property type="entry name" value="Nucleotide-diphospho-sugar transferases"/>
    <property type="match status" value="1"/>
</dbReference>
<dbReference type="EMBL" id="PDSK01000046">
    <property type="protein sequence ID" value="PIE35350.1"/>
    <property type="molecule type" value="Genomic_DNA"/>
</dbReference>
<dbReference type="Pfam" id="PF00483">
    <property type="entry name" value="NTP_transferase"/>
    <property type="match status" value="1"/>
</dbReference>
<proteinExistence type="predicted"/>
<feature type="domain" description="Nucleotidyl transferase" evidence="1">
    <location>
        <begin position="2"/>
        <end position="240"/>
    </location>
</feature>
<dbReference type="Proteomes" id="UP000230821">
    <property type="component" value="Unassembled WGS sequence"/>
</dbReference>
<dbReference type="Gene3D" id="3.90.550.10">
    <property type="entry name" value="Spore Coat Polysaccharide Biosynthesis Protein SpsA, Chain A"/>
    <property type="match status" value="1"/>
</dbReference>
<dbReference type="GO" id="GO:0016740">
    <property type="term" value="F:transferase activity"/>
    <property type="evidence" value="ECO:0007669"/>
    <property type="project" value="UniProtKB-KW"/>
</dbReference>
<dbReference type="InterPro" id="IPR029044">
    <property type="entry name" value="Nucleotide-diphossugar_trans"/>
</dbReference>
<gene>
    <name evidence="2" type="ORF">CSA56_04555</name>
</gene>
<accession>A0A2G6KJ03</accession>
<dbReference type="CDD" id="cd06422">
    <property type="entry name" value="NTP_transferase_like_1"/>
    <property type="match status" value="1"/>
</dbReference>
<dbReference type="PANTHER" id="PTHR22572">
    <property type="entry name" value="SUGAR-1-PHOSPHATE GUANYL TRANSFERASE"/>
    <property type="match status" value="1"/>
</dbReference>
<sequence>MKAMIFAAGLGTRLRPLTETLPKALIPIDGAPLLDIAIRRLQQCGVTDILVNVHHLADQIVEFLQKNRSSFEVDIHISDETEKLLDTGGALKKAAWFFDNDEPFFVYNVDILSDIDLQALYHSHCQQPDCVATLAVTARPSTRCLLFDESRALYGWENRSTQEQKLARSKPAKSLAFAFSGIHVINPAIFCMMPEHDVFSIIELYLQIAATERIMAFEHDYRVWLDVGKYENLPRAAEILRQIKGSVG</sequence>
<evidence type="ECO:0000259" key="1">
    <source>
        <dbReference type="Pfam" id="PF00483"/>
    </source>
</evidence>
<dbReference type="InterPro" id="IPR005835">
    <property type="entry name" value="NTP_transferase_dom"/>
</dbReference>
<name>A0A2G6KJ03_9BACT</name>
<comment type="caution">
    <text evidence="2">The sequence shown here is derived from an EMBL/GenBank/DDBJ whole genome shotgun (WGS) entry which is preliminary data.</text>
</comment>
<organism evidence="2 3">
    <name type="scientific">candidate division KSB3 bacterium</name>
    <dbReference type="NCBI Taxonomy" id="2044937"/>
    <lineage>
        <taxon>Bacteria</taxon>
        <taxon>candidate division KSB3</taxon>
    </lineage>
</organism>
<keyword evidence="2" id="KW-0808">Transferase</keyword>
<dbReference type="AlphaFoldDB" id="A0A2G6KJ03"/>
<dbReference type="InterPro" id="IPR050486">
    <property type="entry name" value="Mannose-1P_guanyltransferase"/>
</dbReference>
<evidence type="ECO:0000313" key="2">
    <source>
        <dbReference type="EMBL" id="PIE35350.1"/>
    </source>
</evidence>
<reference evidence="2 3" key="1">
    <citation type="submission" date="2017-10" db="EMBL/GenBank/DDBJ databases">
        <title>Novel microbial diversity and functional potential in the marine mammal oral microbiome.</title>
        <authorList>
            <person name="Dudek N.K."/>
            <person name="Sun C.L."/>
            <person name="Burstein D."/>
            <person name="Kantor R.S."/>
            <person name="Aliaga Goltsman D.S."/>
            <person name="Bik E.M."/>
            <person name="Thomas B.C."/>
            <person name="Banfield J.F."/>
            <person name="Relman D.A."/>
        </authorList>
    </citation>
    <scope>NUCLEOTIDE SEQUENCE [LARGE SCALE GENOMIC DNA]</scope>
    <source>
        <strain evidence="2">DOLJORAL78_47_16</strain>
    </source>
</reference>